<dbReference type="GO" id="GO:0010181">
    <property type="term" value="F:FMN binding"/>
    <property type="evidence" value="ECO:0007669"/>
    <property type="project" value="InterPro"/>
</dbReference>
<dbReference type="AlphaFoldDB" id="A0A2T1A3J7"/>
<dbReference type="RefSeq" id="WP_106348043.1">
    <property type="nucleotide sequence ID" value="NZ_PVUE01000003.1"/>
</dbReference>
<reference evidence="3 4" key="1">
    <citation type="submission" date="2018-03" db="EMBL/GenBank/DDBJ databases">
        <title>Genomic Encyclopedia of Archaeal and Bacterial Type Strains, Phase II (KMG-II): from individual species to whole genera.</title>
        <authorList>
            <person name="Goeker M."/>
        </authorList>
    </citation>
    <scope>NUCLEOTIDE SEQUENCE [LARGE SCALE GENOMIC DNA]</scope>
    <source>
        <strain evidence="3 4">DSM 100065</strain>
    </source>
</reference>
<evidence type="ECO:0000259" key="2">
    <source>
        <dbReference type="SMART" id="SM00903"/>
    </source>
</evidence>
<dbReference type="Gene3D" id="2.30.110.10">
    <property type="entry name" value="Electron Transport, Fmn-binding Protein, Chain A"/>
    <property type="match status" value="1"/>
</dbReference>
<keyword evidence="4" id="KW-1185">Reference proteome</keyword>
<keyword evidence="1" id="KW-0560">Oxidoreductase</keyword>
<dbReference type="SMART" id="SM00903">
    <property type="entry name" value="Flavin_Reduct"/>
    <property type="match status" value="1"/>
</dbReference>
<dbReference type="OrthoDB" id="9792858at2"/>
<organism evidence="3 4">
    <name type="scientific">Antricoccus suffuscus</name>
    <dbReference type="NCBI Taxonomy" id="1629062"/>
    <lineage>
        <taxon>Bacteria</taxon>
        <taxon>Bacillati</taxon>
        <taxon>Actinomycetota</taxon>
        <taxon>Actinomycetes</taxon>
        <taxon>Geodermatophilales</taxon>
        <taxon>Antricoccaceae</taxon>
        <taxon>Antricoccus</taxon>
    </lineage>
</organism>
<gene>
    <name evidence="3" type="ORF">CLV47_103123</name>
</gene>
<dbReference type="Proteomes" id="UP000237752">
    <property type="component" value="Unassembled WGS sequence"/>
</dbReference>
<evidence type="ECO:0000256" key="1">
    <source>
        <dbReference type="ARBA" id="ARBA00023002"/>
    </source>
</evidence>
<name>A0A2T1A3J7_9ACTN</name>
<dbReference type="InterPro" id="IPR012349">
    <property type="entry name" value="Split_barrel_FMN-bd"/>
</dbReference>
<dbReference type="SUPFAM" id="SSF50475">
    <property type="entry name" value="FMN-binding split barrel"/>
    <property type="match status" value="1"/>
</dbReference>
<protein>
    <submittedName>
        <fullName evidence="3">Flavin reductase (DIM6/NTAB) family NADH-FMN oxidoreductase RutF</fullName>
    </submittedName>
</protein>
<evidence type="ECO:0000313" key="4">
    <source>
        <dbReference type="Proteomes" id="UP000237752"/>
    </source>
</evidence>
<sequence>MVALRSVSTLAAQPADLPIASIRRSVTPDDFRQVFRGYAAGVVVVTADAGDGPAGFTATSLSTLSLEPPLISFSIANNSSAWSTIRRVDSLTINFLDADQHATAARFATSGIDRFAQPTAWSRLDSGHVVLDDAPSILVAEVEYRWEMGDHHMIVAQVRRADVRRSHAPLVYHAGNFGGVVPTQPEVSA</sequence>
<evidence type="ECO:0000313" key="3">
    <source>
        <dbReference type="EMBL" id="PRZ43067.1"/>
    </source>
</evidence>
<dbReference type="EMBL" id="PVUE01000003">
    <property type="protein sequence ID" value="PRZ43067.1"/>
    <property type="molecule type" value="Genomic_DNA"/>
</dbReference>
<proteinExistence type="predicted"/>
<dbReference type="InterPro" id="IPR050268">
    <property type="entry name" value="NADH-dep_flavin_reductase"/>
</dbReference>
<accession>A0A2T1A3J7</accession>
<dbReference type="GO" id="GO:0042602">
    <property type="term" value="F:riboflavin reductase (NADPH) activity"/>
    <property type="evidence" value="ECO:0007669"/>
    <property type="project" value="TreeGrafter"/>
</dbReference>
<dbReference type="GO" id="GO:0006208">
    <property type="term" value="P:pyrimidine nucleobase catabolic process"/>
    <property type="evidence" value="ECO:0007669"/>
    <property type="project" value="TreeGrafter"/>
</dbReference>
<comment type="caution">
    <text evidence="3">The sequence shown here is derived from an EMBL/GenBank/DDBJ whole genome shotgun (WGS) entry which is preliminary data.</text>
</comment>
<dbReference type="PANTHER" id="PTHR30466">
    <property type="entry name" value="FLAVIN REDUCTASE"/>
    <property type="match status" value="1"/>
</dbReference>
<dbReference type="Pfam" id="PF01613">
    <property type="entry name" value="Flavin_Reduct"/>
    <property type="match status" value="1"/>
</dbReference>
<feature type="domain" description="Flavin reductase like" evidence="2">
    <location>
        <begin position="35"/>
        <end position="179"/>
    </location>
</feature>
<dbReference type="InterPro" id="IPR002563">
    <property type="entry name" value="Flavin_Rdtase-like_dom"/>
</dbReference>
<dbReference type="PANTHER" id="PTHR30466:SF1">
    <property type="entry name" value="FMN REDUCTASE (NADH) RUTF"/>
    <property type="match status" value="1"/>
</dbReference>